<dbReference type="CDD" id="cd05247">
    <property type="entry name" value="UDP_G4E_1_SDR_e"/>
    <property type="match status" value="1"/>
</dbReference>
<keyword evidence="9 10" id="KW-0413">Isomerase</keyword>
<keyword evidence="7 10" id="KW-0520">NAD</keyword>
<dbReference type="GO" id="GO:0005829">
    <property type="term" value="C:cytosol"/>
    <property type="evidence" value="ECO:0007669"/>
    <property type="project" value="TreeGrafter"/>
</dbReference>
<dbReference type="PANTHER" id="PTHR43725:SF47">
    <property type="entry name" value="UDP-GLUCOSE 4-EPIMERASE"/>
    <property type="match status" value="1"/>
</dbReference>
<comment type="subunit">
    <text evidence="10">Homodimer.</text>
</comment>
<dbReference type="GO" id="GO:0003978">
    <property type="term" value="F:UDP-glucose 4-epimerase activity"/>
    <property type="evidence" value="ECO:0007669"/>
    <property type="project" value="UniProtKB-UniRule"/>
</dbReference>
<dbReference type="EC" id="5.1.3.2" evidence="5 10"/>
<evidence type="ECO:0000256" key="3">
    <source>
        <dbReference type="ARBA" id="ARBA00004947"/>
    </source>
</evidence>
<sequence length="335" mass="36660">MMLLTGGAGYIGSHIAVELLHAGIEVIIVDNLCNSKHSVIERIKTITQRSVLFYEGDIRDTAFLASVFAENSIDAVIHCAGLKAVGESVRMPLAYYEVNVYGTVCLCQAMQQANVKKLIFSSSATVYGPESEVPYLENMPRGIAASPYGVSKGMVEKVLEDLHTSDPDWSVVLLRYFNPIGAHPTGLIGESPQGAPNNLMPYISQVAAGVLPHVMIFGNDYPTPDGTCMRDYLHVVDLAKGHRAALCVLEAPGVNYYNLGTGCGTSVLNMVQSFIEVTGVNIPYQFAPRRQGDLAAFWANVAKAEEDLSWHAEKSLDEMLLDTWRWQQYAMVNHT</sequence>
<dbReference type="Pfam" id="PF01370">
    <property type="entry name" value="Epimerase"/>
    <property type="match status" value="1"/>
</dbReference>
<evidence type="ECO:0000256" key="7">
    <source>
        <dbReference type="ARBA" id="ARBA00023027"/>
    </source>
</evidence>
<dbReference type="OrthoDB" id="9803010at2"/>
<comment type="pathway">
    <text evidence="3 10">Carbohydrate metabolism; galactose metabolism.</text>
</comment>
<comment type="similarity">
    <text evidence="4 10">Belongs to the NAD(P)-dependent epimerase/dehydratase family.</text>
</comment>
<keyword evidence="8" id="KW-0299">Galactose metabolism</keyword>
<dbReference type="SUPFAM" id="SSF51735">
    <property type="entry name" value="NAD(P)-binding Rossmann-fold domains"/>
    <property type="match status" value="1"/>
</dbReference>
<evidence type="ECO:0000256" key="8">
    <source>
        <dbReference type="ARBA" id="ARBA00023144"/>
    </source>
</evidence>
<proteinExistence type="inferred from homology"/>
<dbReference type="Gene3D" id="3.40.50.720">
    <property type="entry name" value="NAD(P)-binding Rossmann-like Domain"/>
    <property type="match status" value="1"/>
</dbReference>
<reference evidence="12 13" key="1">
    <citation type="submission" date="2017-02" db="EMBL/GenBank/DDBJ databases">
        <authorList>
            <person name="Dridi B."/>
        </authorList>
    </citation>
    <scope>NUCLEOTIDE SEQUENCE [LARGE SCALE GENOMIC DNA]</scope>
    <source>
        <strain evidence="12 13">JB380</strain>
    </source>
</reference>
<keyword evidence="10" id="KW-0119">Carbohydrate metabolism</keyword>
<evidence type="ECO:0000256" key="6">
    <source>
        <dbReference type="ARBA" id="ARBA00018569"/>
    </source>
</evidence>
<dbReference type="EMBL" id="FUKM01000007">
    <property type="protein sequence ID" value="SJN09825.1"/>
    <property type="molecule type" value="Genomic_DNA"/>
</dbReference>
<evidence type="ECO:0000313" key="13">
    <source>
        <dbReference type="Proteomes" id="UP000196331"/>
    </source>
</evidence>
<dbReference type="AlphaFoldDB" id="A0A1R4HQK1"/>
<feature type="domain" description="NAD-dependent epimerase/dehydratase" evidence="11">
    <location>
        <begin position="2"/>
        <end position="260"/>
    </location>
</feature>
<evidence type="ECO:0000256" key="4">
    <source>
        <dbReference type="ARBA" id="ARBA00007637"/>
    </source>
</evidence>
<evidence type="ECO:0000313" key="12">
    <source>
        <dbReference type="EMBL" id="SJN09825.1"/>
    </source>
</evidence>
<evidence type="ECO:0000256" key="9">
    <source>
        <dbReference type="ARBA" id="ARBA00023235"/>
    </source>
</evidence>
<evidence type="ECO:0000256" key="2">
    <source>
        <dbReference type="ARBA" id="ARBA00001911"/>
    </source>
</evidence>
<gene>
    <name evidence="12" type="ORF">CZ787_02355</name>
</gene>
<dbReference type="InterPro" id="IPR036291">
    <property type="entry name" value="NAD(P)-bd_dom_sf"/>
</dbReference>
<organism evidence="12 13">
    <name type="scientific">Halomonas citrativorans</name>
    <dbReference type="NCBI Taxonomy" id="2742612"/>
    <lineage>
        <taxon>Bacteria</taxon>
        <taxon>Pseudomonadati</taxon>
        <taxon>Pseudomonadota</taxon>
        <taxon>Gammaproteobacteria</taxon>
        <taxon>Oceanospirillales</taxon>
        <taxon>Halomonadaceae</taxon>
        <taxon>Halomonas</taxon>
    </lineage>
</organism>
<dbReference type="InterPro" id="IPR001509">
    <property type="entry name" value="Epimerase_deHydtase"/>
</dbReference>
<dbReference type="GO" id="GO:0006012">
    <property type="term" value="P:galactose metabolic process"/>
    <property type="evidence" value="ECO:0007669"/>
    <property type="project" value="UniProtKB-UniPathway"/>
</dbReference>
<comment type="cofactor">
    <cofactor evidence="2 10">
        <name>NAD(+)</name>
        <dbReference type="ChEBI" id="CHEBI:57540"/>
    </cofactor>
</comment>
<dbReference type="NCBIfam" id="NF007956">
    <property type="entry name" value="PRK10675.1"/>
    <property type="match status" value="1"/>
</dbReference>
<accession>A0A1R4HQK1</accession>
<dbReference type="PANTHER" id="PTHR43725">
    <property type="entry name" value="UDP-GLUCOSE 4-EPIMERASE"/>
    <property type="match status" value="1"/>
</dbReference>
<evidence type="ECO:0000256" key="5">
    <source>
        <dbReference type="ARBA" id="ARBA00013189"/>
    </source>
</evidence>
<dbReference type="NCBIfam" id="TIGR01179">
    <property type="entry name" value="galE"/>
    <property type="match status" value="1"/>
</dbReference>
<comment type="catalytic activity">
    <reaction evidence="1 10">
        <text>UDP-alpha-D-glucose = UDP-alpha-D-galactose</text>
        <dbReference type="Rhea" id="RHEA:22168"/>
        <dbReference type="ChEBI" id="CHEBI:58885"/>
        <dbReference type="ChEBI" id="CHEBI:66914"/>
        <dbReference type="EC" id="5.1.3.2"/>
    </reaction>
</comment>
<evidence type="ECO:0000256" key="10">
    <source>
        <dbReference type="RuleBase" id="RU366046"/>
    </source>
</evidence>
<dbReference type="Proteomes" id="UP000196331">
    <property type="component" value="Unassembled WGS sequence"/>
</dbReference>
<dbReference type="UniPathway" id="UPA00214"/>
<name>A0A1R4HQK1_9GAMM</name>
<evidence type="ECO:0000259" key="11">
    <source>
        <dbReference type="Pfam" id="PF01370"/>
    </source>
</evidence>
<evidence type="ECO:0000256" key="1">
    <source>
        <dbReference type="ARBA" id="ARBA00000083"/>
    </source>
</evidence>
<protein>
    <recommendedName>
        <fullName evidence="6 10">UDP-glucose 4-epimerase</fullName>
        <ecNumber evidence="5 10">5.1.3.2</ecNumber>
    </recommendedName>
</protein>
<comment type="caution">
    <text evidence="12">The sequence shown here is derived from an EMBL/GenBank/DDBJ whole genome shotgun (WGS) entry which is preliminary data.</text>
</comment>
<dbReference type="InterPro" id="IPR005886">
    <property type="entry name" value="UDP_G4E"/>
</dbReference>
<dbReference type="Gene3D" id="3.90.25.10">
    <property type="entry name" value="UDP-galactose 4-epimerase, domain 1"/>
    <property type="match status" value="1"/>
</dbReference>